<dbReference type="CDD" id="cd07061">
    <property type="entry name" value="HP_HAP_like"/>
    <property type="match status" value="1"/>
</dbReference>
<dbReference type="PROSITE" id="PS00616">
    <property type="entry name" value="HIS_ACID_PHOSPHAT_1"/>
    <property type="match status" value="1"/>
</dbReference>
<organism evidence="3 4">
    <name type="scientific">Basidiobolus ranarum</name>
    <dbReference type="NCBI Taxonomy" id="34480"/>
    <lineage>
        <taxon>Eukaryota</taxon>
        <taxon>Fungi</taxon>
        <taxon>Fungi incertae sedis</taxon>
        <taxon>Zoopagomycota</taxon>
        <taxon>Entomophthoromycotina</taxon>
        <taxon>Basidiobolomycetes</taxon>
        <taxon>Basidiobolales</taxon>
        <taxon>Basidiobolaceae</taxon>
        <taxon>Basidiobolus</taxon>
    </lineage>
</organism>
<evidence type="ECO:0000256" key="1">
    <source>
        <dbReference type="ARBA" id="ARBA00005375"/>
    </source>
</evidence>
<gene>
    <name evidence="3" type="ORF">K7432_003483</name>
</gene>
<dbReference type="InterPro" id="IPR029033">
    <property type="entry name" value="His_PPase_superfam"/>
</dbReference>
<dbReference type="Pfam" id="PF00328">
    <property type="entry name" value="His_Phos_2"/>
    <property type="match status" value="1"/>
</dbReference>
<name>A0ABR2WZQ5_9FUNG</name>
<dbReference type="SUPFAM" id="SSF53254">
    <property type="entry name" value="Phosphoglycerate mutase-like"/>
    <property type="match status" value="1"/>
</dbReference>
<keyword evidence="4" id="KW-1185">Reference proteome</keyword>
<accession>A0ABR2WZQ5</accession>
<dbReference type="InterPro" id="IPR033379">
    <property type="entry name" value="Acid_Pase_AS"/>
</dbReference>
<dbReference type="EMBL" id="JASJQH010000107">
    <property type="protein sequence ID" value="KAK9767007.1"/>
    <property type="molecule type" value="Genomic_DNA"/>
</dbReference>
<sequence length="452" mass="52064">MPWFLAIISVIMKYAFTALFLLNSFSASFASYEVGVNEYYCSAKTPNIKTYTVPKNAELKHVQVIVRHGDRTPISIFPQQWKYNVVWNCTDEAPEYNYLKLQEFESVPIYDLMIEDANANPYSKEYIQGTCMTGQLTPKGMRQKRNVGSKLREIYVNKLGYLPKTLNRRNLEDTIFVRHTEKERTKQTAISLVSGLYPKDKLKGKLAVPFHLLPEQIETMVFQPNLCPRLSKLQSSMLNEKAYNDYWEAQQETKKKMDSILQTEKTPAYQTKSLVRYMDAFRPLACNNFPLPCSLNNQSECITNEMAIQSYVGNDFEAAWTMRDSPLSHEANRLGIGLFLAELRQSLRNSIDKSKKSPAKIEIFSGHDTTVQPLLGILKSDDFRWPPYASSFIIELWQDKEGKAFIRALFNGVALKSPVCDFNFCPMETFLKHIDDYVPRDILEECKITEEA</sequence>
<dbReference type="PANTHER" id="PTHR11567:SF110">
    <property type="entry name" value="2-PHOSPHOXYLOSE PHOSPHATASE 1"/>
    <property type="match status" value="1"/>
</dbReference>
<reference evidence="3 4" key="1">
    <citation type="submission" date="2023-04" db="EMBL/GenBank/DDBJ databases">
        <title>Genome of Basidiobolus ranarum AG-B5.</title>
        <authorList>
            <person name="Stajich J.E."/>
            <person name="Carter-House D."/>
            <person name="Gryganskyi A."/>
        </authorList>
    </citation>
    <scope>NUCLEOTIDE SEQUENCE [LARGE SCALE GENOMIC DNA]</scope>
    <source>
        <strain evidence="3 4">AG-B5</strain>
    </source>
</reference>
<evidence type="ECO:0008006" key="5">
    <source>
        <dbReference type="Google" id="ProtNLM"/>
    </source>
</evidence>
<dbReference type="Proteomes" id="UP001479436">
    <property type="component" value="Unassembled WGS sequence"/>
</dbReference>
<dbReference type="InterPro" id="IPR050645">
    <property type="entry name" value="Histidine_acid_phosphatase"/>
</dbReference>
<evidence type="ECO:0000256" key="2">
    <source>
        <dbReference type="ARBA" id="ARBA00022801"/>
    </source>
</evidence>
<dbReference type="PANTHER" id="PTHR11567">
    <property type="entry name" value="ACID PHOSPHATASE-RELATED"/>
    <property type="match status" value="1"/>
</dbReference>
<comment type="similarity">
    <text evidence="1">Belongs to the histidine acid phosphatase family.</text>
</comment>
<evidence type="ECO:0000313" key="4">
    <source>
        <dbReference type="Proteomes" id="UP001479436"/>
    </source>
</evidence>
<proteinExistence type="inferred from homology"/>
<evidence type="ECO:0000313" key="3">
    <source>
        <dbReference type="EMBL" id="KAK9767007.1"/>
    </source>
</evidence>
<comment type="caution">
    <text evidence="3">The sequence shown here is derived from an EMBL/GenBank/DDBJ whole genome shotgun (WGS) entry which is preliminary data.</text>
</comment>
<keyword evidence="2" id="KW-0378">Hydrolase</keyword>
<dbReference type="Gene3D" id="3.40.50.1240">
    <property type="entry name" value="Phosphoglycerate mutase-like"/>
    <property type="match status" value="1"/>
</dbReference>
<dbReference type="InterPro" id="IPR000560">
    <property type="entry name" value="His_Pase_clade-2"/>
</dbReference>
<protein>
    <recommendedName>
        <fullName evidence="5">Phosphoglycerate mutase-like protein</fullName>
    </recommendedName>
</protein>